<dbReference type="EMBL" id="AMCI01008412">
    <property type="protein sequence ID" value="EJW91077.1"/>
    <property type="molecule type" value="Genomic_DNA"/>
</dbReference>
<dbReference type="AlphaFoldDB" id="J9FNC7"/>
<reference evidence="1" key="1">
    <citation type="journal article" date="2012" name="PLoS ONE">
        <title>Gene sets for utilization of primary and secondary nutrition supplies in the distal gut of endangered iberian lynx.</title>
        <authorList>
            <person name="Alcaide M."/>
            <person name="Messina E."/>
            <person name="Richter M."/>
            <person name="Bargiela R."/>
            <person name="Peplies J."/>
            <person name="Huws S.A."/>
            <person name="Newbold C.J."/>
            <person name="Golyshin P.N."/>
            <person name="Simon M.A."/>
            <person name="Lopez G."/>
            <person name="Yakimov M.M."/>
            <person name="Ferrer M."/>
        </authorList>
    </citation>
    <scope>NUCLEOTIDE SEQUENCE</scope>
</reference>
<evidence type="ECO:0000313" key="1">
    <source>
        <dbReference type="EMBL" id="EJW91077.1"/>
    </source>
</evidence>
<accession>J9FNC7</accession>
<comment type="caution">
    <text evidence="1">The sequence shown here is derived from an EMBL/GenBank/DDBJ whole genome shotgun (WGS) entry which is preliminary data.</text>
</comment>
<protein>
    <submittedName>
        <fullName evidence="1">Uncharacterized protein</fullName>
    </submittedName>
</protein>
<gene>
    <name evidence="1" type="ORF">EVA_20816</name>
</gene>
<organism evidence="1">
    <name type="scientific">gut metagenome</name>
    <dbReference type="NCBI Taxonomy" id="749906"/>
    <lineage>
        <taxon>unclassified sequences</taxon>
        <taxon>metagenomes</taxon>
        <taxon>organismal metagenomes</taxon>
    </lineage>
</organism>
<sequence>MTLNSMDLKPPTSLGLESSTSIFHFLASQKRWYIL</sequence>
<name>J9FNC7_9ZZZZ</name>
<proteinExistence type="predicted"/>